<name>D2S8R4_GEOOG</name>
<sequence length="38" mass="4130">MGDVSRSPAAPATTVDDVLRDGTVDSVFQPDMRMYATR</sequence>
<evidence type="ECO:0000313" key="2">
    <source>
        <dbReference type="Proteomes" id="UP000001382"/>
    </source>
</evidence>
<organism evidence="1 2">
    <name type="scientific">Geodermatophilus obscurus (strain ATCC 25078 / DSM 43160 / JCM 3152 / CCUG 61914 / KCC A-0152 / KCTC 9177 / NBRC 13315 / NRRL B-3577 / G-20)</name>
    <dbReference type="NCBI Taxonomy" id="526225"/>
    <lineage>
        <taxon>Bacteria</taxon>
        <taxon>Bacillati</taxon>
        <taxon>Actinomycetota</taxon>
        <taxon>Actinomycetes</taxon>
        <taxon>Geodermatophilales</taxon>
        <taxon>Geodermatophilaceae</taxon>
        <taxon>Geodermatophilus</taxon>
    </lineage>
</organism>
<dbReference type="AlphaFoldDB" id="D2S8R4"/>
<gene>
    <name evidence="1" type="ordered locus">Gobs_3035</name>
</gene>
<accession>D2S8R4</accession>
<dbReference type="EMBL" id="CP001867">
    <property type="protein sequence ID" value="ADB75645.1"/>
    <property type="molecule type" value="Genomic_DNA"/>
</dbReference>
<keyword evidence="2" id="KW-1185">Reference proteome</keyword>
<dbReference type="HOGENOM" id="CLU_3328310_0_0_11"/>
<reference evidence="1 2" key="1">
    <citation type="journal article" date="2010" name="Stand. Genomic Sci.">
        <title>Complete genome sequence of Geodermatophilus obscurus type strain (G-20).</title>
        <authorList>
            <person name="Ivanova N."/>
            <person name="Sikorski J."/>
            <person name="Jando M."/>
            <person name="Munk C."/>
            <person name="Lapidus A."/>
            <person name="Glavina Del Rio T."/>
            <person name="Copeland A."/>
            <person name="Tice H."/>
            <person name="Cheng J.-F."/>
            <person name="Lucas S."/>
            <person name="Chen F."/>
            <person name="Nolan M."/>
            <person name="Bruce D."/>
            <person name="Goodwin L."/>
            <person name="Pitluck S."/>
            <person name="Mavromatis K."/>
            <person name="Mikhailova N."/>
            <person name="Pati A."/>
            <person name="Chen A."/>
            <person name="Palaniappan K."/>
            <person name="Land M."/>
            <person name="Hauser L."/>
            <person name="Chang Y.-J."/>
            <person name="Jeffries C.D."/>
            <person name="Meincke L."/>
            <person name="Brettin T."/>
            <person name="Detter J.C."/>
            <person name="Detter J.C."/>
            <person name="Rohde M."/>
            <person name="Goeker M."/>
            <person name="Bristow J."/>
            <person name="Eisen J.A."/>
            <person name="Markowitz V."/>
            <person name="Hugenholtz P."/>
            <person name="Kyrpides N.C."/>
            <person name="Klenk H.-P."/>
        </authorList>
    </citation>
    <scope>NUCLEOTIDE SEQUENCE [LARGE SCALE GENOMIC DNA]</scope>
    <source>
        <strain evidence="2">ATCC 25078 / DSM 43160 / JCM 3152 / KCC A-0152 / KCTC 9177 / NBRC 13315 / NRRL B-3577 / G-20</strain>
    </source>
</reference>
<evidence type="ECO:0000313" key="1">
    <source>
        <dbReference type="EMBL" id="ADB75645.1"/>
    </source>
</evidence>
<dbReference type="KEGG" id="gob:Gobs_3035"/>
<proteinExistence type="predicted"/>
<reference evidence="2" key="2">
    <citation type="submission" date="2010-01" db="EMBL/GenBank/DDBJ databases">
        <title>The complete genome of Geodermatophilus obscurus DSM 43160.</title>
        <authorList>
            <consortium name="US DOE Joint Genome Institute (JGI-PGF)"/>
            <person name="Lucas S."/>
            <person name="Copeland A."/>
            <person name="Lapidus A."/>
            <person name="Glavina del Rio T."/>
            <person name="Dalin E."/>
            <person name="Tice H."/>
            <person name="Bruce D."/>
            <person name="Goodwin L."/>
            <person name="Pitluck S."/>
            <person name="Kyrpides N."/>
            <person name="Mavromatis K."/>
            <person name="Ivanova N."/>
            <person name="Munk A.C."/>
            <person name="Brettin T."/>
            <person name="Detter J.C."/>
            <person name="Han C."/>
            <person name="Larimer F."/>
            <person name="Land M."/>
            <person name="Hauser L."/>
            <person name="Markowitz V."/>
            <person name="Cheng J.-F."/>
            <person name="Hugenholtz P."/>
            <person name="Woyke T."/>
            <person name="Wu D."/>
            <person name="Jando M."/>
            <person name="Schneider S."/>
            <person name="Klenk H.-P."/>
            <person name="Eisen J.A."/>
        </authorList>
    </citation>
    <scope>NUCLEOTIDE SEQUENCE [LARGE SCALE GENOMIC DNA]</scope>
    <source>
        <strain evidence="2">ATCC 25078 / DSM 43160 / JCM 3152 / KCC A-0152 / KCTC 9177 / NBRC 13315 / NRRL B-3577 / G-20</strain>
    </source>
</reference>
<dbReference type="Proteomes" id="UP000001382">
    <property type="component" value="Chromosome"/>
</dbReference>
<protein>
    <submittedName>
        <fullName evidence="1">Uncharacterized protein</fullName>
    </submittedName>
</protein>